<name>A0A418KX36_9ACTN</name>
<accession>A0A418KX36</accession>
<sequence>MRSKRACPHCRLPAAAIAAAWYVRSHNVRPHRRSKDELDQLLDRVTQLENENTRLAKAVQAAPTPAVVEQLRADLVSARAQLAQLQTENARLARELQSRPTAVAGGPRTDIEHQQDQDSRLDGQIQSRLVRLHDQLVQLRSMVE</sequence>
<gene>
    <name evidence="3" type="ORF">DY240_01205</name>
</gene>
<organism evidence="3 4">
    <name type="scientific">Jiangella rhizosphaerae</name>
    <dbReference type="NCBI Taxonomy" id="2293569"/>
    <lineage>
        <taxon>Bacteria</taxon>
        <taxon>Bacillati</taxon>
        <taxon>Actinomycetota</taxon>
        <taxon>Actinomycetes</taxon>
        <taxon>Jiangellales</taxon>
        <taxon>Jiangellaceae</taxon>
        <taxon>Jiangella</taxon>
    </lineage>
</organism>
<reference evidence="3 4" key="1">
    <citation type="submission" date="2018-09" db="EMBL/GenBank/DDBJ databases">
        <title>Isolation, diversity and antifungal activity of actinobacteria from wheat.</title>
        <authorList>
            <person name="Han C."/>
        </authorList>
    </citation>
    <scope>NUCLEOTIDE SEQUENCE [LARGE SCALE GENOMIC DNA]</scope>
    <source>
        <strain evidence="3 4">NEAU-YY265</strain>
    </source>
</reference>
<feature type="region of interest" description="Disordered" evidence="2">
    <location>
        <begin position="97"/>
        <end position="120"/>
    </location>
</feature>
<dbReference type="AlphaFoldDB" id="A0A418KX36"/>
<keyword evidence="4" id="KW-1185">Reference proteome</keyword>
<keyword evidence="1" id="KW-0175">Coiled coil</keyword>
<dbReference type="EMBL" id="QUAL01000012">
    <property type="protein sequence ID" value="RIQ36978.1"/>
    <property type="molecule type" value="Genomic_DNA"/>
</dbReference>
<evidence type="ECO:0000313" key="4">
    <source>
        <dbReference type="Proteomes" id="UP000284057"/>
    </source>
</evidence>
<dbReference type="Proteomes" id="UP000284057">
    <property type="component" value="Unassembled WGS sequence"/>
</dbReference>
<proteinExistence type="predicted"/>
<comment type="caution">
    <text evidence="3">The sequence shown here is derived from an EMBL/GenBank/DDBJ whole genome shotgun (WGS) entry which is preliminary data.</text>
</comment>
<evidence type="ECO:0000256" key="2">
    <source>
        <dbReference type="SAM" id="MobiDB-lite"/>
    </source>
</evidence>
<protein>
    <submittedName>
        <fullName evidence="3">Uncharacterized protein</fullName>
    </submittedName>
</protein>
<feature type="compositionally biased region" description="Basic and acidic residues" evidence="2">
    <location>
        <begin position="109"/>
        <end position="120"/>
    </location>
</feature>
<evidence type="ECO:0000256" key="1">
    <source>
        <dbReference type="SAM" id="Coils"/>
    </source>
</evidence>
<evidence type="ECO:0000313" key="3">
    <source>
        <dbReference type="EMBL" id="RIQ36978.1"/>
    </source>
</evidence>
<feature type="coiled-coil region" evidence="1">
    <location>
        <begin position="31"/>
        <end position="95"/>
    </location>
</feature>